<dbReference type="SUPFAM" id="SSF54160">
    <property type="entry name" value="Chromo domain-like"/>
    <property type="match status" value="1"/>
</dbReference>
<evidence type="ECO:0000313" key="4">
    <source>
        <dbReference type="EMBL" id="OAV85211.1"/>
    </source>
</evidence>
<reference evidence="5" key="4">
    <citation type="submission" date="2025-05" db="UniProtKB">
        <authorList>
            <consortium name="EnsemblFungi"/>
        </authorList>
    </citation>
    <scope>IDENTIFICATION</scope>
    <source>
        <strain evidence="5">isolate 1-1 / race 1 (BBBD)</strain>
    </source>
</reference>
<dbReference type="OrthoDB" id="2630497at2759"/>
<proteinExistence type="predicted"/>
<dbReference type="Proteomes" id="UP000005240">
    <property type="component" value="Unassembled WGS sequence"/>
</dbReference>
<sequence length="105" mass="12215">MRGVHPNFHVSVLRKHNPDSIEGRTPDEPGAVVVDGKEEWEVEEILDCRRQGKKIQYLVAWKGYGPDTNSWEPDINLTNCKELVEEFNSKFPDAAGQHQRRRRFK</sequence>
<keyword evidence="6" id="KW-1185">Reference proteome</keyword>
<evidence type="ECO:0000256" key="1">
    <source>
        <dbReference type="ARBA" id="ARBA00004123"/>
    </source>
</evidence>
<dbReference type="STRING" id="630390.A0A180FXT7"/>
<reference evidence="4" key="1">
    <citation type="submission" date="2009-11" db="EMBL/GenBank/DDBJ databases">
        <authorList>
            <consortium name="The Broad Institute Genome Sequencing Platform"/>
            <person name="Ward D."/>
            <person name="Feldgarden M."/>
            <person name="Earl A."/>
            <person name="Young S.K."/>
            <person name="Zeng Q."/>
            <person name="Koehrsen M."/>
            <person name="Alvarado L."/>
            <person name="Berlin A."/>
            <person name="Bochicchio J."/>
            <person name="Borenstein D."/>
            <person name="Chapman S.B."/>
            <person name="Chen Z."/>
            <person name="Engels R."/>
            <person name="Freedman E."/>
            <person name="Gellesch M."/>
            <person name="Goldberg J."/>
            <person name="Griggs A."/>
            <person name="Gujja S."/>
            <person name="Heilman E."/>
            <person name="Heiman D."/>
            <person name="Hepburn T."/>
            <person name="Howarth C."/>
            <person name="Jen D."/>
            <person name="Larson L."/>
            <person name="Lewis B."/>
            <person name="Mehta T."/>
            <person name="Park D."/>
            <person name="Pearson M."/>
            <person name="Roberts A."/>
            <person name="Saif S."/>
            <person name="Shea T."/>
            <person name="Shenoy N."/>
            <person name="Sisk P."/>
            <person name="Stolte C."/>
            <person name="Sykes S."/>
            <person name="Thomson T."/>
            <person name="Walk T."/>
            <person name="White J."/>
            <person name="Yandava C."/>
            <person name="Izard J."/>
            <person name="Baranova O.V."/>
            <person name="Blanton J.M."/>
            <person name="Tanner A.C."/>
            <person name="Dewhirst F.E."/>
            <person name="Haas B."/>
            <person name="Nusbaum C."/>
            <person name="Birren B."/>
        </authorList>
    </citation>
    <scope>NUCLEOTIDE SEQUENCE [LARGE SCALE GENOMIC DNA]</scope>
    <source>
        <strain evidence="4">1-1 BBBD Race 1</strain>
    </source>
</reference>
<name>A0A180FXT7_PUCT1</name>
<dbReference type="EnsemblFungi" id="PTTG_30698-t43_1">
    <property type="protein sequence ID" value="PTTG_30698-t43_1-p1"/>
    <property type="gene ID" value="PTTG_30698"/>
</dbReference>
<feature type="domain" description="Chromo" evidence="3">
    <location>
        <begin position="40"/>
        <end position="90"/>
    </location>
</feature>
<dbReference type="InterPro" id="IPR051219">
    <property type="entry name" value="Heterochromatin_chromo-domain"/>
</dbReference>
<comment type="subcellular location">
    <subcellularLocation>
        <location evidence="1">Nucleus</location>
    </subcellularLocation>
</comment>
<dbReference type="PANTHER" id="PTHR22812">
    <property type="entry name" value="CHROMOBOX PROTEIN"/>
    <property type="match status" value="1"/>
</dbReference>
<evidence type="ECO:0000259" key="3">
    <source>
        <dbReference type="PROSITE" id="PS50013"/>
    </source>
</evidence>
<dbReference type="PROSITE" id="PS50013">
    <property type="entry name" value="CHROMO_2"/>
    <property type="match status" value="1"/>
</dbReference>
<dbReference type="InterPro" id="IPR000953">
    <property type="entry name" value="Chromo/chromo_shadow_dom"/>
</dbReference>
<dbReference type="GO" id="GO:0006338">
    <property type="term" value="P:chromatin remodeling"/>
    <property type="evidence" value="ECO:0007669"/>
    <property type="project" value="UniProtKB-ARBA"/>
</dbReference>
<dbReference type="EMBL" id="ADAS02005982">
    <property type="protein sequence ID" value="OAV85211.1"/>
    <property type="molecule type" value="Genomic_DNA"/>
</dbReference>
<evidence type="ECO:0000313" key="5">
    <source>
        <dbReference type="EnsemblFungi" id="PTTG_30698-t43_1-p1"/>
    </source>
</evidence>
<protein>
    <submittedName>
        <fullName evidence="5">Chromo domain-containing protein</fullName>
    </submittedName>
</protein>
<dbReference type="AlphaFoldDB" id="A0A180FXT7"/>
<gene>
    <name evidence="4" type="ORF">PTTG_30698</name>
</gene>
<dbReference type="VEuPathDB" id="FungiDB:PTTG_30698"/>
<dbReference type="InterPro" id="IPR016197">
    <property type="entry name" value="Chromo-like_dom_sf"/>
</dbReference>
<dbReference type="SMART" id="SM00298">
    <property type="entry name" value="CHROMO"/>
    <property type="match status" value="1"/>
</dbReference>
<dbReference type="InterPro" id="IPR023780">
    <property type="entry name" value="Chromo_domain"/>
</dbReference>
<dbReference type="Pfam" id="PF00385">
    <property type="entry name" value="Chromo"/>
    <property type="match status" value="1"/>
</dbReference>
<reference evidence="4" key="2">
    <citation type="submission" date="2016-05" db="EMBL/GenBank/DDBJ databases">
        <title>Comparative analysis highlights variable genome content of wheat rusts and divergence of the mating loci.</title>
        <authorList>
            <person name="Cuomo C.A."/>
            <person name="Bakkeren G."/>
            <person name="Szabo L."/>
            <person name="Khalil H."/>
            <person name="Joly D."/>
            <person name="Goldberg J."/>
            <person name="Young S."/>
            <person name="Zeng Q."/>
            <person name="Fellers J."/>
        </authorList>
    </citation>
    <scope>NUCLEOTIDE SEQUENCE [LARGE SCALE GENOMIC DNA]</scope>
    <source>
        <strain evidence="4">1-1 BBBD Race 1</strain>
    </source>
</reference>
<evidence type="ECO:0000256" key="2">
    <source>
        <dbReference type="ARBA" id="ARBA00023242"/>
    </source>
</evidence>
<evidence type="ECO:0000313" key="6">
    <source>
        <dbReference type="Proteomes" id="UP000005240"/>
    </source>
</evidence>
<accession>A0A180FXT7</accession>
<dbReference type="Gene3D" id="2.40.50.40">
    <property type="match status" value="1"/>
</dbReference>
<dbReference type="GO" id="GO:0005634">
    <property type="term" value="C:nucleus"/>
    <property type="evidence" value="ECO:0007669"/>
    <property type="project" value="UniProtKB-SubCell"/>
</dbReference>
<reference evidence="5 6" key="3">
    <citation type="journal article" date="2017" name="G3 (Bethesda)">
        <title>Comparative analysis highlights variable genome content of wheat rusts and divergence of the mating loci.</title>
        <authorList>
            <person name="Cuomo C.A."/>
            <person name="Bakkeren G."/>
            <person name="Khalil H.B."/>
            <person name="Panwar V."/>
            <person name="Joly D."/>
            <person name="Linning R."/>
            <person name="Sakthikumar S."/>
            <person name="Song X."/>
            <person name="Adiconis X."/>
            <person name="Fan L."/>
            <person name="Goldberg J.M."/>
            <person name="Levin J.Z."/>
            <person name="Young S."/>
            <person name="Zeng Q."/>
            <person name="Anikster Y."/>
            <person name="Bruce M."/>
            <person name="Wang M."/>
            <person name="Yin C."/>
            <person name="McCallum B."/>
            <person name="Szabo L.J."/>
            <person name="Hulbert S."/>
            <person name="Chen X."/>
            <person name="Fellers J.P."/>
        </authorList>
    </citation>
    <scope>NUCLEOTIDE SEQUENCE</scope>
    <source>
        <strain evidence="5">isolate 1-1 / race 1 (BBBD)</strain>
        <strain evidence="6">Isolate 1-1 / race 1 (BBBD)</strain>
    </source>
</reference>
<keyword evidence="2" id="KW-0539">Nucleus</keyword>
<dbReference type="CDD" id="cd00024">
    <property type="entry name" value="CD_CSD"/>
    <property type="match status" value="1"/>
</dbReference>
<organism evidence="4">
    <name type="scientific">Puccinia triticina (isolate 1-1 / race 1 (BBBD))</name>
    <name type="common">Brown leaf rust fungus</name>
    <dbReference type="NCBI Taxonomy" id="630390"/>
    <lineage>
        <taxon>Eukaryota</taxon>
        <taxon>Fungi</taxon>
        <taxon>Dikarya</taxon>
        <taxon>Basidiomycota</taxon>
        <taxon>Pucciniomycotina</taxon>
        <taxon>Pucciniomycetes</taxon>
        <taxon>Pucciniales</taxon>
        <taxon>Pucciniaceae</taxon>
        <taxon>Puccinia</taxon>
    </lineage>
</organism>